<dbReference type="SUPFAM" id="SSF48371">
    <property type="entry name" value="ARM repeat"/>
    <property type="match status" value="1"/>
</dbReference>
<evidence type="ECO:0000313" key="2">
    <source>
        <dbReference type="Proteomes" id="UP000296706"/>
    </source>
</evidence>
<dbReference type="AlphaFoldDB" id="A0A4D6H959"/>
<dbReference type="GO" id="GO:0016491">
    <property type="term" value="F:oxidoreductase activity"/>
    <property type="evidence" value="ECO:0007669"/>
    <property type="project" value="TreeGrafter"/>
</dbReference>
<dbReference type="RefSeq" id="WP_049994049.1">
    <property type="nucleotide sequence ID" value="NZ_CP031310.1"/>
</dbReference>
<dbReference type="STRING" id="1457250.GCA_000755225_03265"/>
<dbReference type="SMART" id="SM00567">
    <property type="entry name" value="EZ_HEAT"/>
    <property type="match status" value="9"/>
</dbReference>
<dbReference type="KEGG" id="hsn:DV733_04805"/>
<protein>
    <submittedName>
        <fullName evidence="1">HEAT repeat domain-containing protein</fullName>
    </submittedName>
</protein>
<dbReference type="PANTHER" id="PTHR12697:SF5">
    <property type="entry name" value="DEOXYHYPUSINE HYDROXYLASE"/>
    <property type="match status" value="1"/>
</dbReference>
<dbReference type="Pfam" id="PF03130">
    <property type="entry name" value="HEAT_PBS"/>
    <property type="match status" value="2"/>
</dbReference>
<evidence type="ECO:0000313" key="1">
    <source>
        <dbReference type="EMBL" id="QCC50604.1"/>
    </source>
</evidence>
<dbReference type="GeneID" id="39847159"/>
<dbReference type="Proteomes" id="UP000296706">
    <property type="component" value="Chromosome"/>
</dbReference>
<dbReference type="Gene3D" id="1.25.10.10">
    <property type="entry name" value="Leucine-rich Repeat Variant"/>
    <property type="match status" value="3"/>
</dbReference>
<gene>
    <name evidence="1" type="ORF">DV733_04805</name>
</gene>
<dbReference type="InterPro" id="IPR016024">
    <property type="entry name" value="ARM-type_fold"/>
</dbReference>
<keyword evidence="2" id="KW-1185">Reference proteome</keyword>
<accession>A0A4D6H959</accession>
<reference evidence="1 2" key="1">
    <citation type="journal article" date="2019" name="Nat. Commun.">
        <title>A new type of DNA phosphorothioation-based antiviral system in archaea.</title>
        <authorList>
            <person name="Xiong L."/>
            <person name="Liu S."/>
            <person name="Chen S."/>
            <person name="Xiao Y."/>
            <person name="Zhu B."/>
            <person name="Gao Y."/>
            <person name="Zhang Y."/>
            <person name="Chen B."/>
            <person name="Luo J."/>
            <person name="Deng Z."/>
            <person name="Chen X."/>
            <person name="Wang L."/>
            <person name="Chen S."/>
        </authorList>
    </citation>
    <scope>NUCLEOTIDE SEQUENCE [LARGE SCALE GENOMIC DNA]</scope>
    <source>
        <strain evidence="1 2">CBA1105</strain>
    </source>
</reference>
<dbReference type="Pfam" id="PF13646">
    <property type="entry name" value="HEAT_2"/>
    <property type="match status" value="3"/>
</dbReference>
<dbReference type="OrthoDB" id="142930at2157"/>
<proteinExistence type="predicted"/>
<dbReference type="InterPro" id="IPR004155">
    <property type="entry name" value="PBS_lyase_HEAT"/>
</dbReference>
<dbReference type="PANTHER" id="PTHR12697">
    <property type="entry name" value="PBS LYASE HEAT-LIKE PROTEIN"/>
    <property type="match status" value="1"/>
</dbReference>
<dbReference type="EMBL" id="CP031310">
    <property type="protein sequence ID" value="QCC50604.1"/>
    <property type="molecule type" value="Genomic_DNA"/>
</dbReference>
<dbReference type="InterPro" id="IPR011989">
    <property type="entry name" value="ARM-like"/>
</dbReference>
<sequence>MSLYQLERDGDVQELTRVLRESDNPEIRQRAATLLGGFADHDDRRDIVSALVQAAQSDDDGSVTAAAVDSLEELGGDAIEQLIASMAGIDFEDEADWVKAKAFVRALDSDVPELRMAAANGLGQFGDADALSNVVEAFDDDDHRVRARAARAAGAIADPRACDPLETLLDDRSPAVRREAAEALGLIGNRQALQALLGMYDDSDERVRRIAVGAFGNFDNGQPVEYLVDALSDDAATVRRTAVYSLIELLANVPTEKSHEIREAIVDELSETDDATVVVPLVEILEESTQVAQRRNTAWLLGRVTDGEHERVIDALISCLDDEDQMTGQFAATSLAEFDGETVETKLLEVVEDDEQPSDVRAQAIFTLGKVGGERSREALESIIDDTENEQVRKRAFSALSKLGGRASDVL</sequence>
<name>A0A4D6H959_9EURY</name>
<organism evidence="1 2">
    <name type="scientific">Halapricum salinum</name>
    <dbReference type="NCBI Taxonomy" id="1457250"/>
    <lineage>
        <taxon>Archaea</taxon>
        <taxon>Methanobacteriati</taxon>
        <taxon>Methanobacteriota</taxon>
        <taxon>Stenosarchaea group</taxon>
        <taxon>Halobacteria</taxon>
        <taxon>Halobacteriales</taxon>
        <taxon>Haloarculaceae</taxon>
        <taxon>Halapricum</taxon>
    </lineage>
</organism>